<keyword evidence="12" id="KW-0238">DNA-binding</keyword>
<dbReference type="Gene3D" id="1.20.1580.10">
    <property type="entry name" value="ABC transporter ATPase like domain"/>
    <property type="match status" value="3"/>
</dbReference>
<evidence type="ECO:0000256" key="3">
    <source>
        <dbReference type="ARBA" id="ARBA00022723"/>
    </source>
</evidence>
<keyword evidence="8" id="KW-0863">Zinc-finger</keyword>
<dbReference type="GO" id="GO:0008270">
    <property type="term" value="F:zinc ion binding"/>
    <property type="evidence" value="ECO:0007669"/>
    <property type="project" value="UniProtKB-KW"/>
</dbReference>
<evidence type="ECO:0000256" key="16">
    <source>
        <dbReference type="ARBA" id="ARBA00042156"/>
    </source>
</evidence>
<keyword evidence="13" id="KW-0234">DNA repair</keyword>
<dbReference type="GO" id="GO:0003677">
    <property type="term" value="F:DNA binding"/>
    <property type="evidence" value="ECO:0007669"/>
    <property type="project" value="UniProtKB-KW"/>
</dbReference>
<dbReference type="GO" id="GO:0004518">
    <property type="term" value="F:nuclease activity"/>
    <property type="evidence" value="ECO:0007669"/>
    <property type="project" value="UniProtKB-KW"/>
</dbReference>
<dbReference type="GO" id="GO:0005737">
    <property type="term" value="C:cytoplasm"/>
    <property type="evidence" value="ECO:0007669"/>
    <property type="project" value="UniProtKB-SubCell"/>
</dbReference>
<dbReference type="STRING" id="1653476.THC_0180"/>
<dbReference type="PROSITE" id="PS00211">
    <property type="entry name" value="ABC_TRANSPORTER_1"/>
    <property type="match status" value="3"/>
</dbReference>
<reference evidence="19" key="2">
    <citation type="journal article" date="2016" name="Int. J. Syst. Evol. Microbiol.">
        <title>Caldimicrobium thiodismutans sp. nov., a sulfur-disproportionating bacterium isolated from a hot spring.</title>
        <authorList>
            <person name="Kojima H."/>
            <person name="Umezawa K."/>
            <person name="Fukui M."/>
        </authorList>
    </citation>
    <scope>NUCLEOTIDE SEQUENCE [LARGE SCALE GENOMIC DNA]</scope>
    <source>
        <strain evidence="19">TF1</strain>
    </source>
</reference>
<evidence type="ECO:0000256" key="13">
    <source>
        <dbReference type="ARBA" id="ARBA00023204"/>
    </source>
</evidence>
<keyword evidence="11" id="KW-0267">Excision nuclease</keyword>
<dbReference type="EMBL" id="AP014945">
    <property type="protein sequence ID" value="BAU22580.1"/>
    <property type="molecule type" value="Genomic_DNA"/>
</dbReference>
<evidence type="ECO:0000256" key="14">
    <source>
        <dbReference type="ARBA" id="ARBA00038000"/>
    </source>
</evidence>
<comment type="subcellular location">
    <subcellularLocation>
        <location evidence="1">Cytoplasm</location>
    </subcellularLocation>
</comment>
<dbReference type="Gene3D" id="3.30.1490.20">
    <property type="entry name" value="ATP-grasp fold, A domain"/>
    <property type="match status" value="1"/>
</dbReference>
<dbReference type="SMART" id="SM00382">
    <property type="entry name" value="AAA"/>
    <property type="match status" value="2"/>
</dbReference>
<feature type="domain" description="ABC transporter" evidence="17">
    <location>
        <begin position="305"/>
        <end position="565"/>
    </location>
</feature>
<dbReference type="Proteomes" id="UP000068196">
    <property type="component" value="Chromosome"/>
</dbReference>
<dbReference type="OrthoDB" id="9809851at2"/>
<evidence type="ECO:0000313" key="18">
    <source>
        <dbReference type="EMBL" id="BAU22580.1"/>
    </source>
</evidence>
<dbReference type="PANTHER" id="PTHR43152">
    <property type="entry name" value="UVRABC SYSTEM PROTEIN A"/>
    <property type="match status" value="1"/>
</dbReference>
<dbReference type="SUPFAM" id="SSF52540">
    <property type="entry name" value="P-loop containing nucleoside triphosphate hydrolases"/>
    <property type="match status" value="4"/>
</dbReference>
<evidence type="ECO:0000256" key="15">
    <source>
        <dbReference type="ARBA" id="ARBA00039316"/>
    </source>
</evidence>
<dbReference type="GO" id="GO:0016887">
    <property type="term" value="F:ATP hydrolysis activity"/>
    <property type="evidence" value="ECO:0007669"/>
    <property type="project" value="InterPro"/>
</dbReference>
<dbReference type="GO" id="GO:0005524">
    <property type="term" value="F:ATP binding"/>
    <property type="evidence" value="ECO:0007669"/>
    <property type="project" value="UniProtKB-KW"/>
</dbReference>
<reference evidence="18 19" key="1">
    <citation type="journal article" date="2016" name="Int. J. Syst. Evol. Microbiol.">
        <title>Caldimicrobium thiodismutans sp. nov., a sulfur-disproportionating bacterium isolated from a hot spring, and emended description of the genus Caldimicrobium.</title>
        <authorList>
            <person name="Kojima H."/>
            <person name="Umezawa K."/>
            <person name="Fukui M."/>
        </authorList>
    </citation>
    <scope>NUCLEOTIDE SEQUENCE [LARGE SCALE GENOMIC DNA]</scope>
    <source>
        <strain evidence="18 19">TF1</strain>
    </source>
</reference>
<evidence type="ECO:0000256" key="9">
    <source>
        <dbReference type="ARBA" id="ARBA00022833"/>
    </source>
</evidence>
<evidence type="ECO:0000256" key="1">
    <source>
        <dbReference type="ARBA" id="ARBA00004496"/>
    </source>
</evidence>
<evidence type="ECO:0000256" key="10">
    <source>
        <dbReference type="ARBA" id="ARBA00022840"/>
    </source>
</evidence>
<keyword evidence="10" id="KW-0067">ATP-binding</keyword>
<dbReference type="PATRIC" id="fig|1653476.3.peg.185"/>
<keyword evidence="9" id="KW-0862">Zinc</keyword>
<sequence length="1744" mass="196511">MKYIELYSLQQNNLKGFDLFLPFYHLIVVTGVSGAGKSSLVFDTLYAEGSRRYLETFSTYIRQFLERLPKPLVKDLKNIPPALAFPQGNFIKTSRSTVATLTEISHFAKMLYYHQSFPRCPICNIPITPKDPEALAQEILKNFQGELIYLLVPQRVEHDLQILKEGLISSGFTRVFLQGKVCELDEMETLPEVEELEILLHRLRIENENRYELISSIEQALKIAEHFKIRTLYGEEFTYSSKEECPVCGFKAPAKNPALFSYNTSQGACPDCKGFGNLLKVDLEALVKFPEISLRKGAIPVLDFPVLLDVKMDLFEYLRKKGISLDIPFSQYPDEIKEKIFNGEGSWYGLKEVVDWLTAHRYKPHFRILLSRLRREVICPTCQGTRFNPKALYFYIDDLNIGDFYQLEIEDAKTFIERLLQKGLSPVGERLALEIQRRLSYLTGVGLSYLTLNRASKTLSGGEVNRCMLTRALSSNLVETLYLLDEPTTGLHPRDTSKVLEFMHHLVSKNNTVVVVEHDPEVILNSDFLVDLGPEGGEGGGYLLHAGSPEEILNKDTPTSQALKELKIKRELENLDGRLSNFIEIRGAKRFNLKEVSAQIPLEAITVITGVSGSGKSTFLEEILYKGLLALREGRSPEFCQGISNFPPQYQVLYLTQEPLARSPRSVVATFMGIYPFLRKLLASTEEAQKFGYSEAYFSFNSETAQCPNCKGLGFEIVEMQFLSDLLIPCEVCKGRRFRDETLEIRWRGKNIAEMLELTVDEAYTFFGNHREIKKLLQILQDLGLGYLRLGQPLANLSGGEAQRLKIAEVLSQIKTGKAILLLDEPTVGLHLQDIKKLLSALSLLKEKGHTVIVVEHHPEVMLKADWILEFGPEGGDKGGYLLYQGGLKNFLREDFPSSQYLKEYLKGKTLKGFEGDLSKFKAEEKSIHLRGIRHHNLKNLDLDLPREKFIVVTGLSGSGKSTLAFDVIFTEGQRRFLETLPAYLRQFFKLYEEIDFDDISGLPATVALEQRSGELSPRSTIGTLTEILPYLRLLYARMSTAYCPSCGAELKIHTLEELKNIALKLRKDQIKEEIEILAPLVRHRKGHYRPLLESLLKKGFHRVRIDGTFYKIPPIPEISRFKEHNIELSLGQPHSEEAFLNLFEKGLSEGKGSVILKTRSKEFFLSQKRVCINCGVSLPDPDPLLFAFNTKVGACPSCGGLGVVDEKTCPSCKGSRYRKEVYYYKINKLSLPELCELSIERAYEFIKGLSFEGKDKILAETLLPEILHRLNSLSELGLSYLTLSRSADTLSAGEAKRVRIAGEIGSNLTGVAYILDEPTIGLHPKDTSKLLAVLKKLRDKGNTIIVVEHDESVILESDYVVDLGPGGGKKGGWVVYAGAKEGLLKSEDSLTAKAIKNKARKTITSRFRPQKNFLKMKGVTLRNLKDLEVNFPLGNLICVVGVSGSGKSTLVCEALYENLKNILSSDEEKGLFGIKAIEGFETLREVYLVDHSPIGNTIRSVPATYIQVFTEIRRAFAQTRLSRERGYKEGRFSFNTPEGQCPYCKGQGKLKVEIQFLPSIYQTCEFCGGKRYNSETLEITLKGKNIAEVLEMDFESAREFFKNYPFIAHKLNLPCEIGLDYLSLGQPSPTLSGGEAQRIKLAKELGKIHHKPILYLLDEPSTGLHILDVEKLMKVLQELVDRGHTVIIIEHNLEIIKSADWIIELGPEGGERGGEILFQGRIEDFLTVKTPTSQALKDYLSIQ</sequence>
<dbReference type="InterPro" id="IPR017871">
    <property type="entry name" value="ABC_transporter-like_CS"/>
</dbReference>
<accession>A0A0U5AKF9</accession>
<dbReference type="NCBIfam" id="TIGR00630">
    <property type="entry name" value="uvra"/>
    <property type="match status" value="1"/>
</dbReference>
<dbReference type="Gene3D" id="1.10.8.280">
    <property type="entry name" value="ABC transporter ATPase domain-like"/>
    <property type="match status" value="1"/>
</dbReference>
<keyword evidence="6" id="KW-0227">DNA damage</keyword>
<evidence type="ECO:0000256" key="12">
    <source>
        <dbReference type="ARBA" id="ARBA00023125"/>
    </source>
</evidence>
<dbReference type="InterPro" id="IPR004602">
    <property type="entry name" value="UvrA"/>
</dbReference>
<dbReference type="RefSeq" id="WP_068511988.1">
    <property type="nucleotide sequence ID" value="NZ_AP014945.1"/>
</dbReference>
<dbReference type="InterPro" id="IPR041102">
    <property type="entry name" value="UvrA_inter"/>
</dbReference>
<evidence type="ECO:0000256" key="4">
    <source>
        <dbReference type="ARBA" id="ARBA00022737"/>
    </source>
</evidence>
<dbReference type="InterPro" id="IPR003593">
    <property type="entry name" value="AAA+_ATPase"/>
</dbReference>
<protein>
    <recommendedName>
        <fullName evidence="15">UvrABC system protein A</fullName>
    </recommendedName>
    <alternativeName>
        <fullName evidence="16">Excinuclease ABC subunit A</fullName>
    </alternativeName>
</protein>
<dbReference type="InterPro" id="IPR027417">
    <property type="entry name" value="P-loop_NTPase"/>
</dbReference>
<keyword evidence="19" id="KW-1185">Reference proteome</keyword>
<keyword evidence="3" id="KW-0479">Metal-binding</keyword>
<keyword evidence="5" id="KW-0547">Nucleotide-binding</keyword>
<dbReference type="Pfam" id="PF17760">
    <property type="entry name" value="UvrA_inter"/>
    <property type="match status" value="2"/>
</dbReference>
<feature type="domain" description="ABC transporter" evidence="17">
    <location>
        <begin position="1409"/>
        <end position="1739"/>
    </location>
</feature>
<dbReference type="Gene3D" id="3.30.190.20">
    <property type="match status" value="1"/>
</dbReference>
<keyword evidence="7" id="KW-0228">DNA excision</keyword>
<dbReference type="InterPro" id="IPR013815">
    <property type="entry name" value="ATP_grasp_subdomain_1"/>
</dbReference>
<dbReference type="GO" id="GO:0009380">
    <property type="term" value="C:excinuclease repair complex"/>
    <property type="evidence" value="ECO:0007669"/>
    <property type="project" value="InterPro"/>
</dbReference>
<evidence type="ECO:0000256" key="5">
    <source>
        <dbReference type="ARBA" id="ARBA00022741"/>
    </source>
</evidence>
<evidence type="ECO:0000256" key="2">
    <source>
        <dbReference type="ARBA" id="ARBA00022490"/>
    </source>
</evidence>
<proteinExistence type="inferred from homology"/>
<evidence type="ECO:0000313" key="19">
    <source>
        <dbReference type="Proteomes" id="UP000068196"/>
    </source>
</evidence>
<dbReference type="PANTHER" id="PTHR43152:SF3">
    <property type="entry name" value="UVRABC SYSTEM PROTEIN A"/>
    <property type="match status" value="1"/>
</dbReference>
<dbReference type="PROSITE" id="PS50893">
    <property type="entry name" value="ABC_TRANSPORTER_2"/>
    <property type="match status" value="3"/>
</dbReference>
<evidence type="ECO:0000256" key="8">
    <source>
        <dbReference type="ARBA" id="ARBA00022771"/>
    </source>
</evidence>
<dbReference type="GO" id="GO:0006289">
    <property type="term" value="P:nucleotide-excision repair"/>
    <property type="evidence" value="ECO:0007669"/>
    <property type="project" value="InterPro"/>
</dbReference>
<keyword evidence="4" id="KW-0677">Repeat</keyword>
<feature type="domain" description="ABC transporter" evidence="17">
    <location>
        <begin position="577"/>
        <end position="898"/>
    </location>
</feature>
<evidence type="ECO:0000256" key="11">
    <source>
        <dbReference type="ARBA" id="ARBA00022881"/>
    </source>
</evidence>
<comment type="similarity">
    <text evidence="14">Belongs to the ABC transporter superfamily. UvrA family.</text>
</comment>
<evidence type="ECO:0000256" key="6">
    <source>
        <dbReference type="ARBA" id="ARBA00022763"/>
    </source>
</evidence>
<organism evidence="18 19">
    <name type="scientific">Caldimicrobium thiodismutans</name>
    <dbReference type="NCBI Taxonomy" id="1653476"/>
    <lineage>
        <taxon>Bacteria</taxon>
        <taxon>Pseudomonadati</taxon>
        <taxon>Thermodesulfobacteriota</taxon>
        <taxon>Thermodesulfobacteria</taxon>
        <taxon>Thermodesulfobacteriales</taxon>
        <taxon>Thermodesulfobacteriaceae</taxon>
        <taxon>Caldimicrobium</taxon>
    </lineage>
</organism>
<dbReference type="InterPro" id="IPR003439">
    <property type="entry name" value="ABC_transporter-like_ATP-bd"/>
</dbReference>
<dbReference type="Gene3D" id="3.40.50.300">
    <property type="entry name" value="P-loop containing nucleotide triphosphate hydrolases"/>
    <property type="match status" value="5"/>
</dbReference>
<gene>
    <name evidence="18" type="ORF">THC_0180</name>
</gene>
<evidence type="ECO:0000259" key="17">
    <source>
        <dbReference type="PROSITE" id="PS50893"/>
    </source>
</evidence>
<keyword evidence="2" id="KW-0963">Cytoplasm</keyword>
<dbReference type="KEGG" id="cthi:THC_0180"/>
<name>A0A0U5AKF9_9BACT</name>
<evidence type="ECO:0000256" key="7">
    <source>
        <dbReference type="ARBA" id="ARBA00022769"/>
    </source>
</evidence>